<dbReference type="Proteomes" id="UP000009877">
    <property type="component" value="Unassembled WGS sequence"/>
</dbReference>
<dbReference type="Gene3D" id="1.10.10.10">
    <property type="entry name" value="Winged helix-like DNA-binding domain superfamily/Winged helix DNA-binding domain"/>
    <property type="match status" value="1"/>
</dbReference>
<accession>M2YH45</accession>
<sequence>MVQTEVRSARSTEDAAESTTRSRILNAVLESGPVSASEIAARMGLTAAAVRRHLDALERDRFIEVTLVRRPGAGAGRPARRYVVAPEGHERLGNDYLEVAHDALRTLRELGGEEALRGFVQRHQQRIESRYRPAVEAAGEDVADRLDALVRQMAADGYAASSTVVQVGSQRRGMASLQLCQGHCPLLELAEDHPEFCEAETRMIGSLLGVDIRRLSTLASGAHVCNTHVPLEHRDEDPPRSAECT</sequence>
<proteinExistence type="predicted"/>
<dbReference type="CDD" id="cd00090">
    <property type="entry name" value="HTH_ARSR"/>
    <property type="match status" value="1"/>
</dbReference>
<name>M2YH45_9MICC</name>
<dbReference type="AlphaFoldDB" id="M2YH45"/>
<dbReference type="InterPro" id="IPR036388">
    <property type="entry name" value="WH-like_DNA-bd_sf"/>
</dbReference>
<dbReference type="SUPFAM" id="SSF46785">
    <property type="entry name" value="Winged helix' DNA-binding domain"/>
    <property type="match status" value="1"/>
</dbReference>
<dbReference type="Pfam" id="PF12840">
    <property type="entry name" value="HTH_20"/>
    <property type="match status" value="1"/>
</dbReference>
<dbReference type="RefSeq" id="WP_006213172.1">
    <property type="nucleotide sequence ID" value="NZ_ANHZ02000001.1"/>
</dbReference>
<keyword evidence="3" id="KW-1185">Reference proteome</keyword>
<evidence type="ECO:0000313" key="3">
    <source>
        <dbReference type="Proteomes" id="UP000009877"/>
    </source>
</evidence>
<dbReference type="STRING" id="71999.KPaMU14_06200"/>
<evidence type="ECO:0000256" key="1">
    <source>
        <dbReference type="SAM" id="MobiDB-lite"/>
    </source>
</evidence>
<dbReference type="EMBL" id="ANHZ02000001">
    <property type="protein sequence ID" value="EME37829.1"/>
    <property type="molecule type" value="Genomic_DNA"/>
</dbReference>
<evidence type="ECO:0000313" key="2">
    <source>
        <dbReference type="EMBL" id="EME37829.1"/>
    </source>
</evidence>
<reference evidence="2 3" key="1">
    <citation type="journal article" date="2014" name="Genome Announc.">
        <title>Draft Genome Sequence of Kocuria palustris PEL.</title>
        <authorList>
            <person name="Sharma G."/>
            <person name="Khatri I."/>
            <person name="Subramanian S."/>
        </authorList>
    </citation>
    <scope>NUCLEOTIDE SEQUENCE [LARGE SCALE GENOMIC DNA]</scope>
    <source>
        <strain evidence="2 3">PEL</strain>
    </source>
</reference>
<gene>
    <name evidence="2" type="ORF">C884_00024</name>
</gene>
<protein>
    <submittedName>
        <fullName evidence="2">Iron-sulfur cluster regulator SufR</fullName>
    </submittedName>
</protein>
<dbReference type="InterPro" id="IPR036390">
    <property type="entry name" value="WH_DNA-bd_sf"/>
</dbReference>
<feature type="region of interest" description="Disordered" evidence="1">
    <location>
        <begin position="1"/>
        <end position="20"/>
    </location>
</feature>
<organism evidence="2 3">
    <name type="scientific">Kocuria palustris PEL</name>
    <dbReference type="NCBI Taxonomy" id="1236550"/>
    <lineage>
        <taxon>Bacteria</taxon>
        <taxon>Bacillati</taxon>
        <taxon>Actinomycetota</taxon>
        <taxon>Actinomycetes</taxon>
        <taxon>Micrococcales</taxon>
        <taxon>Micrococcaceae</taxon>
        <taxon>Kocuria</taxon>
    </lineage>
</organism>
<dbReference type="InterPro" id="IPR011991">
    <property type="entry name" value="ArsR-like_HTH"/>
</dbReference>
<comment type="caution">
    <text evidence="2">The sequence shown here is derived from an EMBL/GenBank/DDBJ whole genome shotgun (WGS) entry which is preliminary data.</text>
</comment>